<dbReference type="Proteomes" id="UP000537890">
    <property type="component" value="Unassembled WGS sequence"/>
</dbReference>
<protein>
    <submittedName>
        <fullName evidence="1">Uncharacterized protein</fullName>
    </submittedName>
</protein>
<gene>
    <name evidence="1" type="ORF">H0A75_05690</name>
</gene>
<sequence length="52" mass="6046">MQQDQRIKIIELSRNFGKETAMTAGLDEAKKALLWLLLMLTCKTRLSLLPKW</sequence>
<reference evidence="1 2" key="1">
    <citation type="submission" date="2020-05" db="EMBL/GenBank/DDBJ databases">
        <title>Horizontal transmission and recombination maintain forever young bacterial symbiont genomes.</title>
        <authorList>
            <person name="Russell S.L."/>
            <person name="Pepper-Tunick E."/>
            <person name="Svedberg J."/>
            <person name="Byrne A."/>
            <person name="Ruelas Castillo J."/>
            <person name="Vollmers C."/>
            <person name="Beinart R.A."/>
            <person name="Corbett-Detig R."/>
        </authorList>
    </citation>
    <scope>NUCLEOTIDE SEQUENCE [LARGE SCALE GENOMIC DNA]</scope>
    <source>
        <strain evidence="1">4727-3</strain>
    </source>
</reference>
<dbReference type="AlphaFoldDB" id="A0A7Z0MNW6"/>
<evidence type="ECO:0000313" key="2">
    <source>
        <dbReference type="Proteomes" id="UP000537890"/>
    </source>
</evidence>
<name>A0A7Z0MNW6_9GAMM</name>
<organism evidence="1 2">
    <name type="scientific">Candidatus Methanofishera endochildressiae</name>
    <dbReference type="NCBI Taxonomy" id="2738884"/>
    <lineage>
        <taxon>Bacteria</taxon>
        <taxon>Pseudomonadati</taxon>
        <taxon>Pseudomonadota</taxon>
        <taxon>Gammaproteobacteria</taxon>
        <taxon>Candidatus Methanofishera</taxon>
    </lineage>
</organism>
<comment type="caution">
    <text evidence="1">The sequence shown here is derived from an EMBL/GenBank/DDBJ whole genome shotgun (WGS) entry which is preliminary data.</text>
</comment>
<proteinExistence type="predicted"/>
<dbReference type="EMBL" id="JACCHS010000092">
    <property type="protein sequence ID" value="NYT47145.1"/>
    <property type="molecule type" value="Genomic_DNA"/>
</dbReference>
<accession>A0A7Z0MNW6</accession>
<evidence type="ECO:0000313" key="1">
    <source>
        <dbReference type="EMBL" id="NYT47145.1"/>
    </source>
</evidence>